<proteinExistence type="inferred from homology"/>
<evidence type="ECO:0000256" key="2">
    <source>
        <dbReference type="ARBA" id="ARBA00022801"/>
    </source>
</evidence>
<dbReference type="FunFam" id="3.75.10.10:FF:000004">
    <property type="entry name" value="N(G),N(G)-dimethylarginine dimethylaminohydrolase 1"/>
    <property type="match status" value="1"/>
</dbReference>
<reference evidence="4 5" key="1">
    <citation type="submission" date="2024-01" db="EMBL/GenBank/DDBJ databases">
        <title>The genome of the rayed Mediterranean limpet Patella caerulea (Linnaeus, 1758).</title>
        <authorList>
            <person name="Anh-Thu Weber A."/>
            <person name="Halstead-Nussloch G."/>
        </authorList>
    </citation>
    <scope>NUCLEOTIDE SEQUENCE [LARGE SCALE GENOMIC DNA]</scope>
    <source>
        <strain evidence="4">AATW-2023a</strain>
        <tissue evidence="4">Whole specimen</tissue>
    </source>
</reference>
<dbReference type="GO" id="GO:0045429">
    <property type="term" value="P:positive regulation of nitric oxide biosynthetic process"/>
    <property type="evidence" value="ECO:0007669"/>
    <property type="project" value="TreeGrafter"/>
</dbReference>
<evidence type="ECO:0008006" key="6">
    <source>
        <dbReference type="Google" id="ProtNLM"/>
    </source>
</evidence>
<dbReference type="SUPFAM" id="SSF55909">
    <property type="entry name" value="Pentein"/>
    <property type="match status" value="1"/>
</dbReference>
<gene>
    <name evidence="4" type="ORF">SNE40_017977</name>
</gene>
<sequence>MLWRSFVTASKQIRMSYFNYNYALMRKMPKSFEKEAIRMDETQEVDFVKARQQLDNYKDALTKLGLEVIDLDADEEYPDCIFVEDPAIVIGKKALVTRLGHVNRRGETGPIKEVLQNKLQLDITEMKDEYATVDGGDVLFTGKEILVGLSARTNEKGVKTIAETFPEFPVSGIPVHPTVLHLKSIATMLGDGVMAVGGSSAAKEMFQAVKNKSKFNYKYVELERDPSANVLYINGKVVHKTQPELGDNDYKKLLSNISGDRIEVCMDEMYKVDGCLSCCSILINS</sequence>
<dbReference type="Gene3D" id="3.75.10.10">
    <property type="entry name" value="L-arginine/glycine Amidinotransferase, Chain A"/>
    <property type="match status" value="1"/>
</dbReference>
<dbReference type="GO" id="GO:0000052">
    <property type="term" value="P:citrulline metabolic process"/>
    <property type="evidence" value="ECO:0007669"/>
    <property type="project" value="TreeGrafter"/>
</dbReference>
<dbReference type="GO" id="GO:0016597">
    <property type="term" value="F:amino acid binding"/>
    <property type="evidence" value="ECO:0007669"/>
    <property type="project" value="TreeGrafter"/>
</dbReference>
<dbReference type="GO" id="GO:0006525">
    <property type="term" value="P:arginine metabolic process"/>
    <property type="evidence" value="ECO:0007669"/>
    <property type="project" value="TreeGrafter"/>
</dbReference>
<dbReference type="EMBL" id="JAZGQO010000011">
    <property type="protein sequence ID" value="KAK6174760.1"/>
    <property type="molecule type" value="Genomic_DNA"/>
</dbReference>
<dbReference type="GO" id="GO:0016403">
    <property type="term" value="F:dimethylargininase activity"/>
    <property type="evidence" value="ECO:0007669"/>
    <property type="project" value="TreeGrafter"/>
</dbReference>
<protein>
    <recommendedName>
        <fullName evidence="6">Dimethylargininase</fullName>
    </recommendedName>
</protein>
<organism evidence="4 5">
    <name type="scientific">Patella caerulea</name>
    <name type="common">Rayed Mediterranean limpet</name>
    <dbReference type="NCBI Taxonomy" id="87958"/>
    <lineage>
        <taxon>Eukaryota</taxon>
        <taxon>Metazoa</taxon>
        <taxon>Spiralia</taxon>
        <taxon>Lophotrochozoa</taxon>
        <taxon>Mollusca</taxon>
        <taxon>Gastropoda</taxon>
        <taxon>Patellogastropoda</taxon>
        <taxon>Patelloidea</taxon>
        <taxon>Patellidae</taxon>
        <taxon>Patella</taxon>
    </lineage>
</organism>
<dbReference type="PANTHER" id="PTHR12737">
    <property type="entry name" value="DIMETHYLARGININE DIMETHYLAMINOHYDROLASE"/>
    <property type="match status" value="1"/>
</dbReference>
<dbReference type="AlphaFoldDB" id="A0AAN8JDA7"/>
<keyword evidence="2" id="KW-0378">Hydrolase</keyword>
<comment type="caution">
    <text evidence="4">The sequence shown here is derived from an EMBL/GenBank/DDBJ whole genome shotgun (WGS) entry which is preliminary data.</text>
</comment>
<name>A0AAN8JDA7_PATCE</name>
<keyword evidence="5" id="KW-1185">Reference proteome</keyword>
<dbReference type="Pfam" id="PF19420">
    <property type="entry name" value="DDAH_eukar"/>
    <property type="match status" value="1"/>
</dbReference>
<feature type="active site" description="Nucleophile" evidence="3">
    <location>
        <position position="278"/>
    </location>
</feature>
<evidence type="ECO:0000313" key="5">
    <source>
        <dbReference type="Proteomes" id="UP001347796"/>
    </source>
</evidence>
<dbReference type="PANTHER" id="PTHR12737:SF9">
    <property type="entry name" value="DIMETHYLARGININASE"/>
    <property type="match status" value="1"/>
</dbReference>
<comment type="similarity">
    <text evidence="1">Belongs to the DDAH family.</text>
</comment>
<accession>A0AAN8JDA7</accession>
<evidence type="ECO:0000313" key="4">
    <source>
        <dbReference type="EMBL" id="KAK6174760.1"/>
    </source>
</evidence>
<dbReference type="Proteomes" id="UP001347796">
    <property type="component" value="Unassembled WGS sequence"/>
</dbReference>
<dbReference type="InterPro" id="IPR033199">
    <property type="entry name" value="DDAH-like"/>
</dbReference>
<evidence type="ECO:0000256" key="3">
    <source>
        <dbReference type="PIRSR" id="PIRSR633199-1"/>
    </source>
</evidence>
<feature type="active site" description="Proton donor" evidence="3">
    <location>
        <position position="181"/>
    </location>
</feature>
<evidence type="ECO:0000256" key="1">
    <source>
        <dbReference type="ARBA" id="ARBA00008532"/>
    </source>
</evidence>